<evidence type="ECO:0000313" key="4">
    <source>
        <dbReference type="EMBL" id="QPI39586.1"/>
    </source>
</evidence>
<dbReference type="InterPro" id="IPR004482">
    <property type="entry name" value="Mg_chelat-rel"/>
</dbReference>
<dbReference type="PANTHER" id="PTHR32039:SF7">
    <property type="entry name" value="COMPETENCE PROTEIN COMM"/>
    <property type="match status" value="1"/>
</dbReference>
<dbReference type="PANTHER" id="PTHR32039">
    <property type="entry name" value="MAGNESIUM-CHELATASE SUBUNIT CHLI"/>
    <property type="match status" value="1"/>
</dbReference>
<dbReference type="InterPro" id="IPR027417">
    <property type="entry name" value="P-loop_NTPase"/>
</dbReference>
<dbReference type="Gene3D" id="3.40.50.300">
    <property type="entry name" value="P-loop containing nucleotide triphosphate hydrolases"/>
    <property type="match status" value="1"/>
</dbReference>
<dbReference type="FunFam" id="3.30.230.10:FF:000048">
    <property type="entry name" value="AAA family ATPase"/>
    <property type="match status" value="1"/>
</dbReference>
<organism evidence="4 6">
    <name type="scientific">Mycobacterium kubicae</name>
    <dbReference type="NCBI Taxonomy" id="120959"/>
    <lineage>
        <taxon>Bacteria</taxon>
        <taxon>Bacillati</taxon>
        <taxon>Actinomycetota</taxon>
        <taxon>Actinomycetes</taxon>
        <taxon>Mycobacteriales</taxon>
        <taxon>Mycobacteriaceae</taxon>
        <taxon>Mycobacterium</taxon>
        <taxon>Mycobacterium simiae complex</taxon>
    </lineage>
</organism>
<dbReference type="KEGG" id="mku:I2456_09125"/>
<sequence length="503" mass="52983">MALGRAFSVAVRGLAGETVEIEADITSGLPGVHLVGLPDAALQESRDRVRAAVTNCGNTWPMARLTLALSPATLPKMGSVYDIALAAAVLSAQRKKPWHKLEKTVLLGELSLDGRVRAVRGVLPAVLAAKRDGWPAVVVPADNLAEASLVDGIDVWGVRTLRQLQNWLNGSADLDDRLVAAAPPQDDSADLADVVGQSQARFAVEVAAAGSHHLMLTGPPGVGKTMLAQRLPGILPPLSDTESLEVTAIHSVAGLLSGDTPLITRPPFVAPHHSSSVAALVGGGSGMARPGAVSRAHRGVLFLDECAEISVSALEALRTPLEDGEIRLARRDGVACYPARFQLVLAANPCPCAPADPQDCICAAAVKRRYLGKLSGPLLDRVDLRVEMHPAGAKAFSAETGEATAQVRRRVAAARQVAAQRWKPHGFTTNAEVSGSLLRREFRLSHAAMKPLRTALDRGMLSIRGVDRTLRVAWSLADLAGRTSPGFDEVATALSFRQAGAAR</sequence>
<dbReference type="Pfam" id="PF01078">
    <property type="entry name" value="Mg_chelatase"/>
    <property type="match status" value="1"/>
</dbReference>
<dbReference type="CDD" id="cd00009">
    <property type="entry name" value="AAA"/>
    <property type="match status" value="1"/>
</dbReference>
<dbReference type="Proteomes" id="UP000465306">
    <property type="component" value="Unassembled WGS sequence"/>
</dbReference>
<reference evidence="4" key="3">
    <citation type="submission" date="2020-11" db="EMBL/GenBank/DDBJ databases">
        <title>Intraspecies plasmid and genomic variation of Mycobacterium kubicae revealed by the complete genome sequences of two clinical isolates.</title>
        <authorList>
            <person name="Hendrix J.R."/>
            <person name="Epperson L.E."/>
            <person name="Honda J.R."/>
            <person name="Strong M."/>
        </authorList>
    </citation>
    <scope>NUCLEOTIDE SEQUENCE</scope>
    <source>
        <strain evidence="4">JCM 13573</strain>
    </source>
</reference>
<dbReference type="Gene3D" id="3.30.230.10">
    <property type="match status" value="1"/>
</dbReference>
<reference evidence="3 5" key="1">
    <citation type="journal article" date="2019" name="Emerg. Microbes Infect.">
        <title>Comprehensive subspecies identification of 175 nontuberculous mycobacteria species based on 7547 genomic profiles.</title>
        <authorList>
            <person name="Matsumoto Y."/>
            <person name="Kinjo T."/>
            <person name="Motooka D."/>
            <person name="Nabeya D."/>
            <person name="Jung N."/>
            <person name="Uechi K."/>
            <person name="Horii T."/>
            <person name="Iida T."/>
            <person name="Fujita J."/>
            <person name="Nakamura S."/>
        </authorList>
    </citation>
    <scope>NUCLEOTIDE SEQUENCE [LARGE SCALE GENOMIC DNA]</scope>
    <source>
        <strain evidence="3 5">JCM 13573</strain>
    </source>
</reference>
<evidence type="ECO:0000259" key="2">
    <source>
        <dbReference type="SMART" id="SM00382"/>
    </source>
</evidence>
<accession>A0AAX1JEE5</accession>
<evidence type="ECO:0000256" key="1">
    <source>
        <dbReference type="ARBA" id="ARBA00006354"/>
    </source>
</evidence>
<dbReference type="InterPro" id="IPR000523">
    <property type="entry name" value="Mg_chelatse_chII-like_cat_dom"/>
</dbReference>
<dbReference type="Pfam" id="PF13541">
    <property type="entry name" value="ChlI"/>
    <property type="match status" value="1"/>
</dbReference>
<dbReference type="AlphaFoldDB" id="A0AAX1JEE5"/>
<dbReference type="Proteomes" id="UP000663583">
    <property type="component" value="Chromosome"/>
</dbReference>
<dbReference type="Pfam" id="PF13335">
    <property type="entry name" value="Mg_chelatase_C"/>
    <property type="match status" value="1"/>
</dbReference>
<evidence type="ECO:0000313" key="6">
    <source>
        <dbReference type="Proteomes" id="UP000663583"/>
    </source>
</evidence>
<dbReference type="SUPFAM" id="SSF52540">
    <property type="entry name" value="P-loop containing nucleoside triphosphate hydrolases"/>
    <property type="match status" value="1"/>
</dbReference>
<dbReference type="InterPro" id="IPR014721">
    <property type="entry name" value="Ribsml_uS5_D2-typ_fold_subgr"/>
</dbReference>
<dbReference type="InterPro" id="IPR020568">
    <property type="entry name" value="Ribosomal_Su5_D2-typ_SF"/>
</dbReference>
<dbReference type="EMBL" id="BLKU01000003">
    <property type="protein sequence ID" value="GFG64198.1"/>
    <property type="molecule type" value="Genomic_DNA"/>
</dbReference>
<dbReference type="InterPro" id="IPR025158">
    <property type="entry name" value="Mg_chelat-rel_C"/>
</dbReference>
<dbReference type="SUPFAM" id="SSF54211">
    <property type="entry name" value="Ribosomal protein S5 domain 2-like"/>
    <property type="match status" value="1"/>
</dbReference>
<evidence type="ECO:0000313" key="5">
    <source>
        <dbReference type="Proteomes" id="UP000465306"/>
    </source>
</evidence>
<evidence type="ECO:0000313" key="3">
    <source>
        <dbReference type="EMBL" id="GFG64198.1"/>
    </source>
</evidence>
<proteinExistence type="inferred from homology"/>
<dbReference type="InterPro" id="IPR003593">
    <property type="entry name" value="AAA+_ATPase"/>
</dbReference>
<keyword evidence="5" id="KW-1185">Reference proteome</keyword>
<dbReference type="EMBL" id="CP065047">
    <property type="protein sequence ID" value="QPI39586.1"/>
    <property type="molecule type" value="Genomic_DNA"/>
</dbReference>
<dbReference type="GO" id="GO:0005524">
    <property type="term" value="F:ATP binding"/>
    <property type="evidence" value="ECO:0007669"/>
    <property type="project" value="InterPro"/>
</dbReference>
<feature type="domain" description="AAA+ ATPase" evidence="2">
    <location>
        <begin position="210"/>
        <end position="392"/>
    </location>
</feature>
<comment type="similarity">
    <text evidence="1">Belongs to the Mg-chelatase subunits D/I family. ComM subfamily.</text>
</comment>
<name>A0AAX1JEE5_9MYCO</name>
<dbReference type="NCBIfam" id="TIGR00368">
    <property type="entry name" value="YifB family Mg chelatase-like AAA ATPase"/>
    <property type="match status" value="1"/>
</dbReference>
<dbReference type="SMART" id="SM00382">
    <property type="entry name" value="AAA"/>
    <property type="match status" value="1"/>
</dbReference>
<dbReference type="RefSeq" id="WP_068025017.1">
    <property type="nucleotide sequence ID" value="NZ_BLKU01000003.1"/>
</dbReference>
<protein>
    <submittedName>
        <fullName evidence="4">YifB family Mg chelatase-like AAA ATPase</fullName>
    </submittedName>
</protein>
<reference evidence="3" key="2">
    <citation type="submission" date="2020-02" db="EMBL/GenBank/DDBJ databases">
        <authorList>
            <person name="Matsumoto Y."/>
            <person name="Kinjo T."/>
            <person name="Motooka D."/>
            <person name="Nabeya D."/>
            <person name="Jung N."/>
            <person name="Uechi K."/>
            <person name="Horii T."/>
            <person name="Iida T."/>
            <person name="Fujita J."/>
            <person name="Nakamura S."/>
        </authorList>
    </citation>
    <scope>NUCLEOTIDE SEQUENCE</scope>
    <source>
        <strain evidence="3">JCM 13573</strain>
    </source>
</reference>
<gene>
    <name evidence="4" type="ORF">I2456_09125</name>
    <name evidence="3" type="ORF">MKUB_16880</name>
</gene>
<dbReference type="InterPro" id="IPR045006">
    <property type="entry name" value="CHLI-like"/>
</dbReference>